<dbReference type="EMBL" id="DS113207">
    <property type="protein sequence ID" value="EAY19550.1"/>
    <property type="molecule type" value="Genomic_DNA"/>
</dbReference>
<dbReference type="AlphaFoldDB" id="A2DJG3"/>
<keyword evidence="1" id="KW-0175">Coiled coil</keyword>
<sequence>MLENLLKNSSNKLKIVNNQLWVDFSNYSYNAKTAEYTQRLKYGDLEIVLKNGKFDFVSKNGAVISNIREILFMNSKLKGITDDISKIDPAEQRYYALNAFPKLIKLGKFDLNEKFIQDFLDNIDLKADKTFVDNELEKKANKDWVELKIKRTTKIPCLYVYEFLTQRISYVREIVGYYKNKVPAPVSFPSGIKLKGKDLESQIKSMKERIKTLETKVDELNQTLSKVLEKKLNLFIFI</sequence>
<reference evidence="2" key="2">
    <citation type="journal article" date="2007" name="Science">
        <title>Draft genome sequence of the sexually transmitted pathogen Trichomonas vaginalis.</title>
        <authorList>
            <person name="Carlton J.M."/>
            <person name="Hirt R.P."/>
            <person name="Silva J.C."/>
            <person name="Delcher A.L."/>
            <person name="Schatz M."/>
            <person name="Zhao Q."/>
            <person name="Wortman J.R."/>
            <person name="Bidwell S.L."/>
            <person name="Alsmark U.C.M."/>
            <person name="Besteiro S."/>
            <person name="Sicheritz-Ponten T."/>
            <person name="Noel C.J."/>
            <person name="Dacks J.B."/>
            <person name="Foster P.G."/>
            <person name="Simillion C."/>
            <person name="Van de Peer Y."/>
            <person name="Miranda-Saavedra D."/>
            <person name="Barton G.J."/>
            <person name="Westrop G.D."/>
            <person name="Mueller S."/>
            <person name="Dessi D."/>
            <person name="Fiori P.L."/>
            <person name="Ren Q."/>
            <person name="Paulsen I."/>
            <person name="Zhang H."/>
            <person name="Bastida-Corcuera F.D."/>
            <person name="Simoes-Barbosa A."/>
            <person name="Brown M.T."/>
            <person name="Hayes R.D."/>
            <person name="Mukherjee M."/>
            <person name="Okumura C.Y."/>
            <person name="Schneider R."/>
            <person name="Smith A.J."/>
            <person name="Vanacova S."/>
            <person name="Villalvazo M."/>
            <person name="Haas B.J."/>
            <person name="Pertea M."/>
            <person name="Feldblyum T.V."/>
            <person name="Utterback T.R."/>
            <person name="Shu C.L."/>
            <person name="Osoegawa K."/>
            <person name="de Jong P.J."/>
            <person name="Hrdy I."/>
            <person name="Horvathova L."/>
            <person name="Zubacova Z."/>
            <person name="Dolezal P."/>
            <person name="Malik S.B."/>
            <person name="Logsdon J.M. Jr."/>
            <person name="Henze K."/>
            <person name="Gupta A."/>
            <person name="Wang C.C."/>
            <person name="Dunne R.L."/>
            <person name="Upcroft J.A."/>
            <person name="Upcroft P."/>
            <person name="White O."/>
            <person name="Salzberg S.L."/>
            <person name="Tang P."/>
            <person name="Chiu C.-H."/>
            <person name="Lee Y.-S."/>
            <person name="Embley T.M."/>
            <person name="Coombs G.H."/>
            <person name="Mottram J.C."/>
            <person name="Tachezy J."/>
            <person name="Fraser-Liggett C.M."/>
            <person name="Johnson P.J."/>
        </authorList>
    </citation>
    <scope>NUCLEOTIDE SEQUENCE [LARGE SCALE GENOMIC DNA]</scope>
    <source>
        <strain evidence="2">G3</strain>
    </source>
</reference>
<proteinExistence type="predicted"/>
<dbReference type="Proteomes" id="UP000001542">
    <property type="component" value="Unassembled WGS sequence"/>
</dbReference>
<reference evidence="2" key="1">
    <citation type="submission" date="2006-10" db="EMBL/GenBank/DDBJ databases">
        <authorList>
            <person name="Amadeo P."/>
            <person name="Zhao Q."/>
            <person name="Wortman J."/>
            <person name="Fraser-Liggett C."/>
            <person name="Carlton J."/>
        </authorList>
    </citation>
    <scope>NUCLEOTIDE SEQUENCE</scope>
    <source>
        <strain evidence="2">G3</strain>
    </source>
</reference>
<protein>
    <submittedName>
        <fullName evidence="2">Uncharacterized protein</fullName>
    </submittedName>
</protein>
<dbReference type="SMR" id="A2DJG3"/>
<dbReference type="VEuPathDB" id="TrichDB:TVAG_136810"/>
<dbReference type="RefSeq" id="XP_001580536.1">
    <property type="nucleotide sequence ID" value="XM_001580486.1"/>
</dbReference>
<feature type="coiled-coil region" evidence="1">
    <location>
        <begin position="196"/>
        <end position="230"/>
    </location>
</feature>
<gene>
    <name evidence="2" type="ORF">TVAG_136810</name>
</gene>
<keyword evidence="3" id="KW-1185">Reference proteome</keyword>
<evidence type="ECO:0000313" key="2">
    <source>
        <dbReference type="EMBL" id="EAY19550.1"/>
    </source>
</evidence>
<evidence type="ECO:0000313" key="3">
    <source>
        <dbReference type="Proteomes" id="UP000001542"/>
    </source>
</evidence>
<accession>A2DJG3</accession>
<dbReference type="InParanoid" id="A2DJG3"/>
<dbReference type="KEGG" id="tva:5465078"/>
<dbReference type="VEuPathDB" id="TrichDB:TVAGG3_0543000"/>
<organism evidence="2 3">
    <name type="scientific">Trichomonas vaginalis (strain ATCC PRA-98 / G3)</name>
    <dbReference type="NCBI Taxonomy" id="412133"/>
    <lineage>
        <taxon>Eukaryota</taxon>
        <taxon>Metamonada</taxon>
        <taxon>Parabasalia</taxon>
        <taxon>Trichomonadida</taxon>
        <taxon>Trichomonadidae</taxon>
        <taxon>Trichomonas</taxon>
    </lineage>
</organism>
<name>A2DJG3_TRIV3</name>
<evidence type="ECO:0000256" key="1">
    <source>
        <dbReference type="SAM" id="Coils"/>
    </source>
</evidence>